<organism evidence="1">
    <name type="scientific">Phaeomonas parva</name>
    <dbReference type="NCBI Taxonomy" id="124430"/>
    <lineage>
        <taxon>Eukaryota</taxon>
        <taxon>Sar</taxon>
        <taxon>Stramenopiles</taxon>
        <taxon>Ochrophyta</taxon>
        <taxon>Pinguiophyceae</taxon>
        <taxon>Pinguiochrysidales</taxon>
        <taxon>Pinguiochrysidaceae</taxon>
        <taxon>Phaeomonas</taxon>
    </lineage>
</organism>
<dbReference type="EMBL" id="HBGJ01004783">
    <property type="protein sequence ID" value="CAD9244530.1"/>
    <property type="molecule type" value="Transcribed_RNA"/>
</dbReference>
<dbReference type="AlphaFoldDB" id="A0A7S1TRE2"/>
<name>A0A7S1TRE2_9STRA</name>
<proteinExistence type="predicted"/>
<accession>A0A7S1TRE2</accession>
<sequence length="87" mass="9090">MAALRHTFLSAAAQDELAARAAGVMDVDARLIDVFEGAVRGDHILSVETIDDDGDAKLDPDDAVVKATPEMPPWMQELGVAGAGDSV</sequence>
<evidence type="ECO:0000313" key="1">
    <source>
        <dbReference type="EMBL" id="CAD9244530.1"/>
    </source>
</evidence>
<gene>
    <name evidence="1" type="ORF">PPAR1163_LOCUS2878</name>
</gene>
<protein>
    <submittedName>
        <fullName evidence="1">Uncharacterized protein</fullName>
    </submittedName>
</protein>
<reference evidence="1" key="1">
    <citation type="submission" date="2021-01" db="EMBL/GenBank/DDBJ databases">
        <authorList>
            <person name="Corre E."/>
            <person name="Pelletier E."/>
            <person name="Niang G."/>
            <person name="Scheremetjew M."/>
            <person name="Finn R."/>
            <person name="Kale V."/>
            <person name="Holt S."/>
            <person name="Cochrane G."/>
            <person name="Meng A."/>
            <person name="Brown T."/>
            <person name="Cohen L."/>
        </authorList>
    </citation>
    <scope>NUCLEOTIDE SEQUENCE</scope>
    <source>
        <strain evidence="1">CCMP2877</strain>
    </source>
</reference>